<dbReference type="EMBL" id="JAAALK010000287">
    <property type="protein sequence ID" value="KAG8058708.1"/>
    <property type="molecule type" value="Genomic_DNA"/>
</dbReference>
<feature type="region of interest" description="Disordered" evidence="1">
    <location>
        <begin position="31"/>
        <end position="71"/>
    </location>
</feature>
<proteinExistence type="predicted"/>
<dbReference type="Proteomes" id="UP000729402">
    <property type="component" value="Unassembled WGS sequence"/>
</dbReference>
<dbReference type="AlphaFoldDB" id="A0A8J5RV18"/>
<comment type="caution">
    <text evidence="2">The sequence shown here is derived from an EMBL/GenBank/DDBJ whole genome shotgun (WGS) entry which is preliminary data.</text>
</comment>
<name>A0A8J5RV18_ZIZPA</name>
<evidence type="ECO:0000313" key="2">
    <source>
        <dbReference type="EMBL" id="KAG8058708.1"/>
    </source>
</evidence>
<protein>
    <submittedName>
        <fullName evidence="2">Uncharacterized protein</fullName>
    </submittedName>
</protein>
<reference evidence="2" key="1">
    <citation type="journal article" date="2021" name="bioRxiv">
        <title>Whole Genome Assembly and Annotation of Northern Wild Rice, Zizania palustris L., Supports a Whole Genome Duplication in the Zizania Genus.</title>
        <authorList>
            <person name="Haas M."/>
            <person name="Kono T."/>
            <person name="Macchietto M."/>
            <person name="Millas R."/>
            <person name="McGilp L."/>
            <person name="Shao M."/>
            <person name="Duquette J."/>
            <person name="Hirsch C.N."/>
            <person name="Kimball J."/>
        </authorList>
    </citation>
    <scope>NUCLEOTIDE SEQUENCE</scope>
    <source>
        <tissue evidence="2">Fresh leaf tissue</tissue>
    </source>
</reference>
<evidence type="ECO:0000313" key="3">
    <source>
        <dbReference type="Proteomes" id="UP000729402"/>
    </source>
</evidence>
<sequence length="165" mass="17694">MEAEVEEMCAALLHGAGAWRSGGAVAVAAEGHREEGKRRKMNNALSSSYPGNGGGCESVTPAPGGSSRKTPLDASRFVSSMTGIHYDGKFYEFVPWTGACSERGIALLRRHLGTGQNTSVYLPCSLIKCQELVYRDNLITCIATLAQVEIEATTSEPLLMVARER</sequence>
<evidence type="ECO:0000256" key="1">
    <source>
        <dbReference type="SAM" id="MobiDB-lite"/>
    </source>
</evidence>
<accession>A0A8J5RV18</accession>
<gene>
    <name evidence="2" type="ORF">GUJ93_ZPchr0002g23895</name>
</gene>
<organism evidence="2 3">
    <name type="scientific">Zizania palustris</name>
    <name type="common">Northern wild rice</name>
    <dbReference type="NCBI Taxonomy" id="103762"/>
    <lineage>
        <taxon>Eukaryota</taxon>
        <taxon>Viridiplantae</taxon>
        <taxon>Streptophyta</taxon>
        <taxon>Embryophyta</taxon>
        <taxon>Tracheophyta</taxon>
        <taxon>Spermatophyta</taxon>
        <taxon>Magnoliopsida</taxon>
        <taxon>Liliopsida</taxon>
        <taxon>Poales</taxon>
        <taxon>Poaceae</taxon>
        <taxon>BOP clade</taxon>
        <taxon>Oryzoideae</taxon>
        <taxon>Oryzeae</taxon>
        <taxon>Zizaniinae</taxon>
        <taxon>Zizania</taxon>
    </lineage>
</organism>
<reference evidence="2" key="2">
    <citation type="submission" date="2021-02" db="EMBL/GenBank/DDBJ databases">
        <authorList>
            <person name="Kimball J.A."/>
            <person name="Haas M.W."/>
            <person name="Macchietto M."/>
            <person name="Kono T."/>
            <person name="Duquette J."/>
            <person name="Shao M."/>
        </authorList>
    </citation>
    <scope>NUCLEOTIDE SEQUENCE</scope>
    <source>
        <tissue evidence="2">Fresh leaf tissue</tissue>
    </source>
</reference>
<keyword evidence="3" id="KW-1185">Reference proteome</keyword>